<reference evidence="1 2" key="1">
    <citation type="submission" date="2016-05" db="EMBL/GenBank/DDBJ databases">
        <title>Paenibacillus oryzae. sp. nov., isolated from the rice root.</title>
        <authorList>
            <person name="Zhang J."/>
            <person name="Zhang X."/>
        </authorList>
    </citation>
    <scope>NUCLEOTIDE SEQUENCE [LARGE SCALE GENOMIC DNA]</scope>
    <source>
        <strain evidence="1 2">1DrF-4</strain>
    </source>
</reference>
<sequence>MLGILLLVIGCYASAALLVHVIFRFSRGGGRAASHYIFIGDQRQRNMEWHLRTLHSFSRWMGKSIALTVIDRGLNEESRAIVERWNYSGKKVTLHDMGSSWSPADAAEAEGNGEASQMMWQLKAQGIIRESEQAVLIDLQNPADLSKMPF</sequence>
<dbReference type="EMBL" id="LYPA01000071">
    <property type="protein sequence ID" value="OBR63565.1"/>
    <property type="molecule type" value="Genomic_DNA"/>
</dbReference>
<evidence type="ECO:0000313" key="2">
    <source>
        <dbReference type="Proteomes" id="UP000092024"/>
    </source>
</evidence>
<protein>
    <submittedName>
        <fullName evidence="1">Uncharacterized protein</fullName>
    </submittedName>
</protein>
<gene>
    <name evidence="1" type="ORF">A7K91_06325</name>
</gene>
<name>A0A1A5YDU2_9BACL</name>
<dbReference type="OrthoDB" id="2990399at2"/>
<dbReference type="AlphaFoldDB" id="A0A1A5YDU2"/>
<dbReference type="STRING" id="1844972.A7K91_06325"/>
<dbReference type="Proteomes" id="UP000092024">
    <property type="component" value="Unassembled WGS sequence"/>
</dbReference>
<comment type="caution">
    <text evidence="1">The sequence shown here is derived from an EMBL/GenBank/DDBJ whole genome shotgun (WGS) entry which is preliminary data.</text>
</comment>
<dbReference type="RefSeq" id="WP_068686012.1">
    <property type="nucleotide sequence ID" value="NZ_LYPA01000071.1"/>
</dbReference>
<keyword evidence="2" id="KW-1185">Reference proteome</keyword>
<evidence type="ECO:0000313" key="1">
    <source>
        <dbReference type="EMBL" id="OBR63565.1"/>
    </source>
</evidence>
<accession>A0A1A5YDU2</accession>
<proteinExistence type="predicted"/>
<organism evidence="1 2">
    <name type="scientific">Paenibacillus oryzae</name>
    <dbReference type="NCBI Taxonomy" id="1844972"/>
    <lineage>
        <taxon>Bacteria</taxon>
        <taxon>Bacillati</taxon>
        <taxon>Bacillota</taxon>
        <taxon>Bacilli</taxon>
        <taxon>Bacillales</taxon>
        <taxon>Paenibacillaceae</taxon>
        <taxon>Paenibacillus</taxon>
    </lineage>
</organism>